<dbReference type="Proteomes" id="UP000683360">
    <property type="component" value="Unassembled WGS sequence"/>
</dbReference>
<dbReference type="InterPro" id="IPR001878">
    <property type="entry name" value="Znf_CCHC"/>
</dbReference>
<keyword evidence="1" id="KW-0863">Zinc-finger</keyword>
<feature type="domain" description="CCHC-type" evidence="3">
    <location>
        <begin position="1960"/>
        <end position="1975"/>
    </location>
</feature>
<dbReference type="GO" id="GO:0034451">
    <property type="term" value="C:centriolar satellite"/>
    <property type="evidence" value="ECO:0007669"/>
    <property type="project" value="TreeGrafter"/>
</dbReference>
<feature type="region of interest" description="Disordered" evidence="2">
    <location>
        <begin position="426"/>
        <end position="535"/>
    </location>
</feature>
<dbReference type="GO" id="GO:0003676">
    <property type="term" value="F:nucleic acid binding"/>
    <property type="evidence" value="ECO:0007669"/>
    <property type="project" value="InterPro"/>
</dbReference>
<feature type="region of interest" description="Disordered" evidence="2">
    <location>
        <begin position="1725"/>
        <end position="1750"/>
    </location>
</feature>
<dbReference type="SMART" id="SM00343">
    <property type="entry name" value="ZnF_C2HC"/>
    <property type="match status" value="1"/>
</dbReference>
<dbReference type="GO" id="GO:0005814">
    <property type="term" value="C:centriole"/>
    <property type="evidence" value="ECO:0007669"/>
    <property type="project" value="TreeGrafter"/>
</dbReference>
<evidence type="ECO:0000313" key="4">
    <source>
        <dbReference type="EMBL" id="CAG2197986.1"/>
    </source>
</evidence>
<feature type="region of interest" description="Disordered" evidence="2">
    <location>
        <begin position="1509"/>
        <end position="1588"/>
    </location>
</feature>
<name>A0A8S3QSZ8_MYTED</name>
<dbReference type="Pfam" id="PF00168">
    <property type="entry name" value="C2"/>
    <property type="match status" value="2"/>
</dbReference>
<evidence type="ECO:0000259" key="3">
    <source>
        <dbReference type="PROSITE" id="PS50158"/>
    </source>
</evidence>
<feature type="region of interest" description="Disordered" evidence="2">
    <location>
        <begin position="261"/>
        <end position="287"/>
    </location>
</feature>
<keyword evidence="1" id="KW-0862">Zinc</keyword>
<protein>
    <submittedName>
        <fullName evidence="4">C2CD3</fullName>
    </submittedName>
</protein>
<evidence type="ECO:0000256" key="1">
    <source>
        <dbReference type="PROSITE-ProRule" id="PRU00047"/>
    </source>
</evidence>
<dbReference type="SUPFAM" id="SSF49562">
    <property type="entry name" value="C2 domain (Calcium/lipid-binding domain, CaLB)"/>
    <property type="match status" value="2"/>
</dbReference>
<proteinExistence type="predicted"/>
<gene>
    <name evidence="4" type="ORF">MEDL_12788</name>
</gene>
<dbReference type="OrthoDB" id="6153860at2759"/>
<feature type="region of interest" description="Disordered" evidence="2">
    <location>
        <begin position="310"/>
        <end position="330"/>
    </location>
</feature>
<reference evidence="4" key="1">
    <citation type="submission" date="2021-03" db="EMBL/GenBank/DDBJ databases">
        <authorList>
            <person name="Bekaert M."/>
        </authorList>
    </citation>
    <scope>NUCLEOTIDE SEQUENCE</scope>
</reference>
<dbReference type="InterPro" id="IPR035892">
    <property type="entry name" value="C2_domain_sf"/>
</dbReference>
<feature type="compositionally biased region" description="Basic and acidic residues" evidence="2">
    <location>
        <begin position="1576"/>
        <end position="1588"/>
    </location>
</feature>
<accession>A0A8S3QSZ8</accession>
<dbReference type="SMART" id="SM00239">
    <property type="entry name" value="C2"/>
    <property type="match status" value="3"/>
</dbReference>
<keyword evidence="1" id="KW-0479">Metal-binding</keyword>
<dbReference type="GO" id="GO:0061511">
    <property type="term" value="P:centriole elongation"/>
    <property type="evidence" value="ECO:0007669"/>
    <property type="project" value="TreeGrafter"/>
</dbReference>
<evidence type="ECO:0000313" key="5">
    <source>
        <dbReference type="Proteomes" id="UP000683360"/>
    </source>
</evidence>
<dbReference type="PROSITE" id="PS50158">
    <property type="entry name" value="ZF_CCHC"/>
    <property type="match status" value="1"/>
</dbReference>
<evidence type="ECO:0000256" key="2">
    <source>
        <dbReference type="SAM" id="MobiDB-lite"/>
    </source>
</evidence>
<dbReference type="PANTHER" id="PTHR21254">
    <property type="entry name" value="C2 DOMAIN-CONTAINING PROTEIN 3"/>
    <property type="match status" value="1"/>
</dbReference>
<dbReference type="PANTHER" id="PTHR21254:SF1">
    <property type="entry name" value="C2 DOMAIN-CONTAINING PROTEIN 3"/>
    <property type="match status" value="1"/>
</dbReference>
<feature type="compositionally biased region" description="Basic residues" evidence="2">
    <location>
        <begin position="483"/>
        <end position="510"/>
    </location>
</feature>
<feature type="compositionally biased region" description="Basic residues" evidence="2">
    <location>
        <begin position="1551"/>
        <end position="1560"/>
    </location>
</feature>
<feature type="compositionally biased region" description="Polar residues" evidence="2">
    <location>
        <begin position="1726"/>
        <end position="1750"/>
    </location>
</feature>
<dbReference type="SUPFAM" id="SSF57756">
    <property type="entry name" value="Retrovirus zinc finger-like domains"/>
    <property type="match status" value="1"/>
</dbReference>
<dbReference type="InterPro" id="IPR000008">
    <property type="entry name" value="C2_dom"/>
</dbReference>
<sequence>MAKEDVQVHTGLPPQVEGQLRCFLRVSIPEIVWVSPSPPVVTHVRVKWWGEDGDGALFRPLDVKQNDKASSKTIARYPIRSGPKQFASYLGDMGSIILEILSGPLLLPVGYAEVTQIGQLSPNRPVKGFYPVFTEEEQKIAEIQVSLVLESLMASYDSNGSVPTTDISFETQATQESMYPQRNHPVPHSQAPRKPVDDPFISPASHQNAEGAMQNGFADYASDLRQQLNYSMNDMPSNHIPPVRSGSTVAITTNGDVVTTDLSFYDQNPKPKKSNGRPSPSKTESDRNLLSVLLERGNKLRDQMIISSIDDDKRNGPDVTNGPDVSMNGVNLSGMSDRRGSAGSFLKEILKADNENDVDLSALDSRAVDLMFGGTGAFDYNMMMNGGPGSSISDDMDVMSDPGDPIHSESILQELFYKNPESEVSDLSELSGDEGDLKKTKSVKRRASTASVEDPSNQRPPSRRSSISSLTFPEPQETEDKPKKKIKTPKRKARLKTKRTGSKKRRRSRSSARSTASEYSDSDRACTPRSELSQVSFDLPASDLDEPEHDEPSRSKKVDGLSVERLTLLGRVHVARVVIDALHLTGQELNTSSLSKKSFKFKTVGRPPKPSPKAKKSMTYFIEYQFPVVATSRDKYSPNALATEVMRVASKKVSNGLVQFNHRSVFPIMFDGNAVDNWWKSALVFKVYGRSAGQKVPSLIGSCGIPMKSVLKSESLFVDRELEIRESINKNSSINSSMHKSDLDGLYGNLKVSIELASDSKDFSTHLARTKLAEMSGKSKLVPIPAPVPHKPRPPPAPSQNVVHTQPEPQHLTTQPQFNKGSSRTSSAAHIPEIQPIPKQISHQSQYTDYSPEHVTLHTLLLVPEGRGISTQGIPSLVSMKRHPVFPVQPNTLSAPGVKGRDMSVRNTYLVCRMFWCDDAVHSNVCWGTADPAFHFSQVAPMLMSTALLERMRNNFMVIEVWDKKTSAENDQLIGKVKISLHQFYMSFRDKKIANTLLKSQFPVIALDNYLPIVNPLNGSQFGQLQVCLAIGSAEQVAALQRIKLDGVAPNHLPERPQHYLERNDLQQSDDISPPHIGTESIVEHIFEVVIEGLRGLTAFENMMWGEADCFVQYHFPAQSNNQVQGAPVIKHAVPSMKSFRSATTLCIPDPTFNDVTRHRIVLSMGTPVQRELLTACAGTAGGGLPFEVWCRYYHPNVRDQCIAKTNLPLAKLCAMVTMQKRGEPSVQTFALPLTQVGSDSEMKDPESKSKMKESGLMDVTIHYKTNTIQNELNAALQKNLSGSQVCISVSVIRATGLKAAAESIAHLDTGMQYPAEVGVNSYVKVRLSFLQKQDERLTRTIARTFCPDYSHHMDFPCPLLWTEPDSDAMTLAEILECGEITLEIWHQVPGMSSDFDRHLLQDMDSGVKGRQLLGKTGDVLLGTVTLSLASLLTHRTGITGWYAVNSPLSGWNEDTSNTEETNNGNRGLERVVGGLEMAVKFAHHNDRERVIHTARGVGWSPIELNVEEEDAWESDGNDNTTRGPRRQDSPAPVRERYINATPSGEVQVRVKTKPTKPSHVRSSLSDIGLSGLRSGHSESEKERFGGAEFSRNRNDSAFDRSAAFIADNQRLSHGRRDISSEIGPNDSKFTSGRDPADTRAFVQRHLNISHDPISLAMPSRATTREERVTPWKIRTDTRAPDSFGNQEREFPDVMSGFEDNFLGRCDNQVGRQRSVLTDRRRADDNMTSLPTNRYLNSASTTQKYKNPTNYDGESSWQDYQVHFEMVSEMNGWDDTTKALELATSLRGSAQAVLSDLRPDLRRSYEHLIAALTSRFQPSNQSELYRAQMKNQTRGKGQSLPELAQSIKRVTRLAYPTAPIEVREQLARDCFMDSLNDPDLEWAIFQGKPKTIDDSVRIGLEYEAFTSGHRRKYSNRAPLIRQTTGISISDSEESEDMDNIIERLARIEKQETRKKPAGPCYFCGAKGHIKRECRKFQASLGRQQNNNVNQKANTRTYTQGTQTANLTGVLPPGNY</sequence>
<dbReference type="InterPro" id="IPR057537">
    <property type="entry name" value="C2_C2CD3_N"/>
</dbReference>
<dbReference type="EMBL" id="CAJPWZ010000659">
    <property type="protein sequence ID" value="CAG2197986.1"/>
    <property type="molecule type" value="Genomic_DNA"/>
</dbReference>
<dbReference type="InterPro" id="IPR036875">
    <property type="entry name" value="Znf_CCHC_sf"/>
</dbReference>
<feature type="compositionally biased region" description="Low complexity" evidence="2">
    <location>
        <begin position="455"/>
        <end position="469"/>
    </location>
</feature>
<dbReference type="GO" id="GO:0071539">
    <property type="term" value="P:protein localization to centrosome"/>
    <property type="evidence" value="ECO:0007669"/>
    <property type="project" value="TreeGrafter"/>
</dbReference>
<feature type="compositionally biased region" description="Basic and acidic residues" evidence="2">
    <location>
        <begin position="1526"/>
        <end position="1538"/>
    </location>
</feature>
<dbReference type="GO" id="GO:0060271">
    <property type="term" value="P:cilium assembly"/>
    <property type="evidence" value="ECO:0007669"/>
    <property type="project" value="TreeGrafter"/>
</dbReference>
<keyword evidence="5" id="KW-1185">Reference proteome</keyword>
<dbReference type="Gene3D" id="2.60.40.150">
    <property type="entry name" value="C2 domain"/>
    <property type="match status" value="2"/>
</dbReference>
<comment type="caution">
    <text evidence="4">The sequence shown here is derived from an EMBL/GenBank/DDBJ whole genome shotgun (WGS) entry which is preliminary data.</text>
</comment>
<dbReference type="Pfam" id="PF25339">
    <property type="entry name" value="C2_C2CD3_N"/>
    <property type="match status" value="1"/>
</dbReference>
<organism evidence="4 5">
    <name type="scientific">Mytilus edulis</name>
    <name type="common">Blue mussel</name>
    <dbReference type="NCBI Taxonomy" id="6550"/>
    <lineage>
        <taxon>Eukaryota</taxon>
        <taxon>Metazoa</taxon>
        <taxon>Spiralia</taxon>
        <taxon>Lophotrochozoa</taxon>
        <taxon>Mollusca</taxon>
        <taxon>Bivalvia</taxon>
        <taxon>Autobranchia</taxon>
        <taxon>Pteriomorphia</taxon>
        <taxon>Mytilida</taxon>
        <taxon>Mytiloidea</taxon>
        <taxon>Mytilidae</taxon>
        <taxon>Mytilinae</taxon>
        <taxon>Mytilus</taxon>
    </lineage>
</organism>
<dbReference type="GO" id="GO:0008270">
    <property type="term" value="F:zinc ion binding"/>
    <property type="evidence" value="ECO:0007669"/>
    <property type="project" value="UniProtKB-KW"/>
</dbReference>